<feature type="transmembrane region" description="Helical" evidence="8">
    <location>
        <begin position="292"/>
        <end position="311"/>
    </location>
</feature>
<dbReference type="HOGENOM" id="CLU_013016_1_1_11"/>
<dbReference type="AlphaFoldDB" id="E8NC12"/>
<dbReference type="OrthoDB" id="4455417at2"/>
<feature type="transmembrane region" description="Helical" evidence="8">
    <location>
        <begin position="323"/>
        <end position="342"/>
    </location>
</feature>
<feature type="transmembrane region" description="Helical" evidence="8">
    <location>
        <begin position="253"/>
        <end position="280"/>
    </location>
</feature>
<evidence type="ECO:0000256" key="3">
    <source>
        <dbReference type="ARBA" id="ARBA00022448"/>
    </source>
</evidence>
<keyword evidence="4" id="KW-1003">Cell membrane</keyword>
<dbReference type="GO" id="GO:0033214">
    <property type="term" value="P:siderophore-iron import into cell"/>
    <property type="evidence" value="ECO:0007669"/>
    <property type="project" value="TreeGrafter"/>
</dbReference>
<dbReference type="Gene3D" id="1.10.3470.10">
    <property type="entry name" value="ABC transporter involved in vitamin B12 uptake, BtuC"/>
    <property type="match status" value="1"/>
</dbReference>
<dbReference type="GO" id="GO:0005886">
    <property type="term" value="C:plasma membrane"/>
    <property type="evidence" value="ECO:0007669"/>
    <property type="project" value="UniProtKB-SubCell"/>
</dbReference>
<dbReference type="PANTHER" id="PTHR30472">
    <property type="entry name" value="FERRIC ENTEROBACTIN TRANSPORT SYSTEM PERMEASE PROTEIN"/>
    <property type="match status" value="1"/>
</dbReference>
<sequence length="349" mass="35161">MTVATGPRTAVVRRGRLSVRFRVRTLVTGAAIAVTLAALAILALCLGDLPLTPAQVAGALLGTDGGFTATVVREWRLPRVLGAVVFGVALGISGAVFQSLTRNPLASPDIIGLSAGSYAGGLGAILLLGASAGSVPVSAGAVAGGLVSAALVYVLAYRRGIQGFRLIVVGIGISAMLQALSTYLLLRAKVEVAMVAAVWGAGSLSPVGWAQFLPAAGVVVLALVALGAFSRALSRLELGDDAARALGIRVERARLGLVVCAVALTAVVTAAAGPIAFVALAAPQIARRLTRTAGIALVPAGLIGAVVLTASDIVAQHVLPTPLPVGLVTVVVGGIYLVWLLIHETRRRA</sequence>
<feature type="transmembrane region" description="Helical" evidence="8">
    <location>
        <begin position="164"/>
        <end position="186"/>
    </location>
</feature>
<feature type="transmembrane region" description="Helical" evidence="8">
    <location>
        <begin position="23"/>
        <end position="44"/>
    </location>
</feature>
<dbReference type="Proteomes" id="UP000008975">
    <property type="component" value="Chromosome"/>
</dbReference>
<comment type="similarity">
    <text evidence="2">Belongs to the binding-protein-dependent transport system permease family. FecCD subfamily.</text>
</comment>
<evidence type="ECO:0000256" key="7">
    <source>
        <dbReference type="ARBA" id="ARBA00023136"/>
    </source>
</evidence>
<name>E8NC12_MICTS</name>
<gene>
    <name evidence="9" type="ordered locus">MTES_3091</name>
</gene>
<proteinExistence type="inferred from homology"/>
<feature type="transmembrane region" description="Helical" evidence="8">
    <location>
        <begin position="110"/>
        <end position="131"/>
    </location>
</feature>
<evidence type="ECO:0000313" key="10">
    <source>
        <dbReference type="Proteomes" id="UP000008975"/>
    </source>
</evidence>
<dbReference type="InterPro" id="IPR037294">
    <property type="entry name" value="ABC_BtuC-like"/>
</dbReference>
<feature type="transmembrane region" description="Helical" evidence="8">
    <location>
        <begin position="137"/>
        <end position="157"/>
    </location>
</feature>
<dbReference type="CDD" id="cd06550">
    <property type="entry name" value="TM_ABC_iron-siderophores_like"/>
    <property type="match status" value="1"/>
</dbReference>
<dbReference type="STRING" id="979556.MTES_3091"/>
<dbReference type="Pfam" id="PF01032">
    <property type="entry name" value="FecCD"/>
    <property type="match status" value="1"/>
</dbReference>
<keyword evidence="6 8" id="KW-1133">Transmembrane helix</keyword>
<feature type="transmembrane region" description="Helical" evidence="8">
    <location>
        <begin position="216"/>
        <end position="233"/>
    </location>
</feature>
<dbReference type="KEGG" id="mts:MTES_3091"/>
<reference key="2">
    <citation type="submission" date="2011-02" db="EMBL/GenBank/DDBJ databases">
        <title>Genome sequence of Microbacterium testaceum StLB037.</title>
        <authorList>
            <person name="Morohoshi T."/>
            <person name="Wang W.Z."/>
            <person name="Someya N."/>
            <person name="Ikeda T."/>
        </authorList>
    </citation>
    <scope>NUCLEOTIDE SEQUENCE</scope>
    <source>
        <strain>StLB037</strain>
    </source>
</reference>
<dbReference type="RefSeq" id="WP_013586177.1">
    <property type="nucleotide sequence ID" value="NC_015125.1"/>
</dbReference>
<dbReference type="EMBL" id="AP012052">
    <property type="protein sequence ID" value="BAJ76055.1"/>
    <property type="molecule type" value="Genomic_DNA"/>
</dbReference>
<dbReference type="eggNOG" id="COG4779">
    <property type="taxonomic scope" value="Bacteria"/>
</dbReference>
<dbReference type="SUPFAM" id="SSF81345">
    <property type="entry name" value="ABC transporter involved in vitamin B12 uptake, BtuC"/>
    <property type="match status" value="1"/>
</dbReference>
<evidence type="ECO:0000256" key="1">
    <source>
        <dbReference type="ARBA" id="ARBA00004651"/>
    </source>
</evidence>
<evidence type="ECO:0000256" key="6">
    <source>
        <dbReference type="ARBA" id="ARBA00022989"/>
    </source>
</evidence>
<dbReference type="PANTHER" id="PTHR30472:SF24">
    <property type="entry name" value="FERRIC ENTEROBACTIN TRANSPORT SYSTEM PERMEASE PROTEIN FEPG"/>
    <property type="match status" value="1"/>
</dbReference>
<accession>E8NC12</accession>
<evidence type="ECO:0000256" key="5">
    <source>
        <dbReference type="ARBA" id="ARBA00022692"/>
    </source>
</evidence>
<organism evidence="9 10">
    <name type="scientific">Microbacterium testaceum (strain StLB037)</name>
    <dbReference type="NCBI Taxonomy" id="979556"/>
    <lineage>
        <taxon>Bacteria</taxon>
        <taxon>Bacillati</taxon>
        <taxon>Actinomycetota</taxon>
        <taxon>Actinomycetes</taxon>
        <taxon>Micrococcales</taxon>
        <taxon>Microbacteriaceae</taxon>
        <taxon>Microbacterium</taxon>
    </lineage>
</organism>
<evidence type="ECO:0000256" key="2">
    <source>
        <dbReference type="ARBA" id="ARBA00007935"/>
    </source>
</evidence>
<comment type="subcellular location">
    <subcellularLocation>
        <location evidence="1">Cell membrane</location>
        <topology evidence="1">Multi-pass membrane protein</topology>
    </subcellularLocation>
</comment>
<keyword evidence="3" id="KW-0813">Transport</keyword>
<protein>
    <submittedName>
        <fullName evidence="9">ABC-type enterobactin transport system, permease component</fullName>
    </submittedName>
</protein>
<feature type="transmembrane region" description="Helical" evidence="8">
    <location>
        <begin position="80"/>
        <end position="98"/>
    </location>
</feature>
<dbReference type="InterPro" id="IPR000522">
    <property type="entry name" value="ABC_transptr_permease_BtuC"/>
</dbReference>
<keyword evidence="5 8" id="KW-0812">Transmembrane</keyword>
<evidence type="ECO:0000256" key="8">
    <source>
        <dbReference type="SAM" id="Phobius"/>
    </source>
</evidence>
<reference evidence="9 10" key="1">
    <citation type="journal article" date="2011" name="J. Bacteriol.">
        <title>Genome sequence of Microbacterium testaceum StLB037, an N-acylhomoserine lactone-degrading bacterium isolated from potato leaves.</title>
        <authorList>
            <person name="Morohoshi T."/>
            <person name="Wang W.-Z."/>
            <person name="Someya N."/>
            <person name="Ikeda T."/>
        </authorList>
    </citation>
    <scope>NUCLEOTIDE SEQUENCE [LARGE SCALE GENOMIC DNA]</scope>
    <source>
        <strain evidence="9 10">StLB037</strain>
    </source>
</reference>
<dbReference type="GO" id="GO:0022857">
    <property type="term" value="F:transmembrane transporter activity"/>
    <property type="evidence" value="ECO:0007669"/>
    <property type="project" value="InterPro"/>
</dbReference>
<keyword evidence="7 8" id="KW-0472">Membrane</keyword>
<evidence type="ECO:0000256" key="4">
    <source>
        <dbReference type="ARBA" id="ARBA00022475"/>
    </source>
</evidence>
<evidence type="ECO:0000313" key="9">
    <source>
        <dbReference type="EMBL" id="BAJ76055.1"/>
    </source>
</evidence>